<sequence length="175" mass="18316">MSKAVLWLGVGLMALYVGGAAAEPNTSVAIDAPQPVIASHAAASPSAAPAAPSGAAQAQIKVPAASLRYAQALQLAFYHEVYRRCNQQNSLSPLYSATVDALRTVTSLGEKNRLTDLLYNEMAGNALGMAMASDPDRQRCAVAGDIYQQLLNSAAPGALQQDFRLQLPADEPPHA</sequence>
<name>A0A0H3DU83_EDWTF</name>
<protein>
    <recommendedName>
        <fullName evidence="4">Acetyl-CoA carboxylase</fullName>
    </recommendedName>
</protein>
<gene>
    <name evidence="2" type="ordered locus">ETAF_1877</name>
</gene>
<evidence type="ECO:0000256" key="1">
    <source>
        <dbReference type="SAM" id="SignalP"/>
    </source>
</evidence>
<accession>A0A0H3DU83</accession>
<reference evidence="2 3" key="2">
    <citation type="journal article" date="2011" name="BMC Immunol.">
        <title>Comparison of static immersion and intravenous injection systems for exposure of zebrafish embryos to the natural pathogen Edwardsiella tarda.</title>
        <authorList>
            <person name="van Soest J.J."/>
            <person name="Stockhammer O.W."/>
            <person name="Ordas A."/>
            <person name="Bloemberg G.V."/>
            <person name="Spaink H.P."/>
            <person name="Meijer A.H."/>
        </authorList>
    </citation>
    <scope>NUCLEOTIDE SEQUENCE [LARGE SCALE GENOMIC DNA]</scope>
    <source>
        <strain evidence="2 3">FL6-60</strain>
    </source>
</reference>
<dbReference type="HOGENOM" id="CLU_1568272_0_0_6"/>
<feature type="signal peptide" evidence="1">
    <location>
        <begin position="1"/>
        <end position="22"/>
    </location>
</feature>
<organism evidence="2 3">
    <name type="scientific">Edwardsiella tarda (strain FL6-60)</name>
    <dbReference type="NCBI Taxonomy" id="718251"/>
    <lineage>
        <taxon>Bacteria</taxon>
        <taxon>Pseudomonadati</taxon>
        <taxon>Pseudomonadota</taxon>
        <taxon>Gammaproteobacteria</taxon>
        <taxon>Enterobacterales</taxon>
        <taxon>Hafniaceae</taxon>
        <taxon>Edwardsiella</taxon>
    </lineage>
</organism>
<dbReference type="KEGG" id="etd:ETAF_1877"/>
<reference evidence="3" key="1">
    <citation type="submission" date="2010-08" db="EMBL/GenBank/DDBJ databases">
        <title>Genome comparisons of Edwardsiella bacteria analysed using deep sequencing technology.</title>
        <authorList>
            <person name="van Soest J.J."/>
            <person name="Henkel C.V."/>
            <person name="Jansen H.J."/>
            <person name="van den Hondel C.A.M.J.J."/>
            <person name="Bloemberg G.V."/>
            <person name="Meijer A.H."/>
            <person name="Spaink H.P."/>
        </authorList>
    </citation>
    <scope>NUCLEOTIDE SEQUENCE [LARGE SCALE GENOMIC DNA]</scope>
    <source>
        <strain evidence="3">FL6-60</strain>
    </source>
</reference>
<dbReference type="Proteomes" id="UP000002230">
    <property type="component" value="Chromosome"/>
</dbReference>
<evidence type="ECO:0000313" key="2">
    <source>
        <dbReference type="EMBL" id="ADM41983.1"/>
    </source>
</evidence>
<dbReference type="PATRIC" id="fig|718251.5.peg.1946"/>
<keyword evidence="1" id="KW-0732">Signal</keyword>
<feature type="chain" id="PRO_5002607774" description="Acetyl-CoA carboxylase" evidence="1">
    <location>
        <begin position="23"/>
        <end position="175"/>
    </location>
</feature>
<dbReference type="EMBL" id="CP002154">
    <property type="protein sequence ID" value="ADM41983.1"/>
    <property type="molecule type" value="Genomic_DNA"/>
</dbReference>
<evidence type="ECO:0000313" key="3">
    <source>
        <dbReference type="Proteomes" id="UP000002230"/>
    </source>
</evidence>
<evidence type="ECO:0008006" key="4">
    <source>
        <dbReference type="Google" id="ProtNLM"/>
    </source>
</evidence>
<keyword evidence="3" id="KW-1185">Reference proteome</keyword>
<proteinExistence type="predicted"/>
<dbReference type="AlphaFoldDB" id="A0A0H3DU83"/>